<dbReference type="EMBL" id="MKKK01000056">
    <property type="protein sequence ID" value="OEY93074.1"/>
    <property type="molecule type" value="Genomic_DNA"/>
</dbReference>
<evidence type="ECO:0000256" key="1">
    <source>
        <dbReference type="SAM" id="Coils"/>
    </source>
</evidence>
<dbReference type="InterPro" id="IPR014717">
    <property type="entry name" value="Transl_elong_EF1B/ribsomal_bS6"/>
</dbReference>
<dbReference type="STRING" id="1262585.BJI46_04860"/>
<dbReference type="GO" id="GO:0043683">
    <property type="term" value="P:type IV pilus assembly"/>
    <property type="evidence" value="ECO:0007669"/>
    <property type="project" value="InterPro"/>
</dbReference>
<name>A0A1E7R1A5_9GAMM</name>
<evidence type="ECO:0000313" key="3">
    <source>
        <dbReference type="EMBL" id="OEY93074.1"/>
    </source>
</evidence>
<dbReference type="GO" id="GO:0043107">
    <property type="term" value="P:type IV pilus-dependent motility"/>
    <property type="evidence" value="ECO:0007669"/>
    <property type="project" value="InterPro"/>
</dbReference>
<dbReference type="PANTHER" id="PTHR39555">
    <property type="entry name" value="FIMBRIAL ASSEMBLY PROTEIN PILO-LIKE PROTEIN-RELATED"/>
    <property type="match status" value="1"/>
</dbReference>
<feature type="transmembrane region" description="Helical" evidence="2">
    <location>
        <begin position="44"/>
        <end position="62"/>
    </location>
</feature>
<dbReference type="Pfam" id="PF04350">
    <property type="entry name" value="PilO"/>
    <property type="match status" value="1"/>
</dbReference>
<proteinExistence type="predicted"/>
<dbReference type="Proteomes" id="UP000185895">
    <property type="component" value="Unassembled WGS sequence"/>
</dbReference>
<gene>
    <name evidence="3" type="ORF">BJI46_04860</name>
</gene>
<feature type="coiled-coil region" evidence="1">
    <location>
        <begin position="63"/>
        <end position="114"/>
    </location>
</feature>
<dbReference type="PANTHER" id="PTHR39555:SF1">
    <property type="entry name" value="TYPE IV PILUS INNER MEMBRANE COMPONENT PILO"/>
    <property type="match status" value="1"/>
</dbReference>
<dbReference type="RefSeq" id="WP_070070645.1">
    <property type="nucleotide sequence ID" value="NZ_MKKK01000056.1"/>
</dbReference>
<comment type="caution">
    <text evidence="3">The sequence shown here is derived from an EMBL/GenBank/DDBJ whole genome shotgun (WGS) entry which is preliminary data.</text>
</comment>
<keyword evidence="2" id="KW-1133">Transmembrane helix</keyword>
<dbReference type="Gene3D" id="3.30.70.60">
    <property type="match status" value="1"/>
</dbReference>
<reference evidence="3 4" key="1">
    <citation type="submission" date="2016-09" db="EMBL/GenBank/DDBJ databases">
        <authorList>
            <person name="Capua I."/>
            <person name="De Benedictis P."/>
            <person name="Joannis T."/>
            <person name="Lombin L.H."/>
            <person name="Cattoli G."/>
        </authorList>
    </citation>
    <scope>NUCLEOTIDE SEQUENCE [LARGE SCALE GENOMIC DNA]</scope>
    <source>
        <strain evidence="3 4">ANC 4671</strain>
    </source>
</reference>
<accession>A0A1E7R1A5</accession>
<evidence type="ECO:0000256" key="2">
    <source>
        <dbReference type="SAM" id="Phobius"/>
    </source>
</evidence>
<sequence length="233" mass="26573">MNLDEMDVTEEKSKKKSFSFEKYMQQLQQVDMNNIGAWPLAVKLTMYLLILIFIGFLAYFLIIQGIREDIASAEAQQENLLNEFKQKDSKLRNLQSYNAQLQLMEAQFNQQLQQLPKETEIPGLVEDINTAGVESGLEFKNIQLQPEVKQEVFIEQPIDITVSGNYHSMGGFVSAIAALPRIVTLHDFSIKADQVKGSEVPKLAMNIKAKTYRYMNESEKKAADAETKKNEKK</sequence>
<protein>
    <submittedName>
        <fullName evidence="3">Uncharacterized protein</fullName>
    </submittedName>
</protein>
<organism evidence="3 4">
    <name type="scientific">Acinetobacter qingfengensis</name>
    <dbReference type="NCBI Taxonomy" id="1262585"/>
    <lineage>
        <taxon>Bacteria</taxon>
        <taxon>Pseudomonadati</taxon>
        <taxon>Pseudomonadota</taxon>
        <taxon>Gammaproteobacteria</taxon>
        <taxon>Moraxellales</taxon>
        <taxon>Moraxellaceae</taxon>
        <taxon>Acinetobacter</taxon>
    </lineage>
</organism>
<dbReference type="AlphaFoldDB" id="A0A1E7R1A5"/>
<dbReference type="InterPro" id="IPR007445">
    <property type="entry name" value="PilO"/>
</dbReference>
<keyword evidence="4" id="KW-1185">Reference proteome</keyword>
<keyword evidence="1" id="KW-0175">Coiled coil</keyword>
<dbReference type="OrthoDB" id="9802133at2"/>
<keyword evidence="2" id="KW-0812">Transmembrane</keyword>
<evidence type="ECO:0000313" key="4">
    <source>
        <dbReference type="Proteomes" id="UP000185895"/>
    </source>
</evidence>
<dbReference type="PIRSF" id="PIRSF016482">
    <property type="entry name" value="PilO"/>
    <property type="match status" value="1"/>
</dbReference>
<keyword evidence="2" id="KW-0472">Membrane</keyword>